<dbReference type="GeneID" id="75164970"/>
<organism evidence="1">
    <name type="scientific">Vibrio alginolyticus</name>
    <dbReference type="NCBI Taxonomy" id="663"/>
    <lineage>
        <taxon>Bacteria</taxon>
        <taxon>Pseudomonadati</taxon>
        <taxon>Pseudomonadota</taxon>
        <taxon>Gammaproteobacteria</taxon>
        <taxon>Vibrionales</taxon>
        <taxon>Vibrionaceae</taxon>
        <taxon>Vibrio</taxon>
    </lineage>
</organism>
<evidence type="ECO:0000313" key="2">
    <source>
        <dbReference type="EMBL" id="NMR74976.1"/>
    </source>
</evidence>
<evidence type="ECO:0000313" key="5">
    <source>
        <dbReference type="Proteomes" id="UP000565155"/>
    </source>
</evidence>
<accession>A0A1W6TXB4</accession>
<dbReference type="AlphaFoldDB" id="A0A1W6TXB4"/>
<dbReference type="EMBL" id="VTYF01000002">
    <property type="protein sequence ID" value="NOI07992.1"/>
    <property type="molecule type" value="Genomic_DNA"/>
</dbReference>
<protein>
    <submittedName>
        <fullName evidence="2">DUF1289 domain-containing protein</fullName>
    </submittedName>
</protein>
<evidence type="ECO:0000313" key="1">
    <source>
        <dbReference type="EMBL" id="ARP20516.1"/>
    </source>
</evidence>
<gene>
    <name evidence="3" type="ORF">F0254_03825</name>
    <name evidence="2" type="ORF">HKB35_15270</name>
    <name evidence="1" type="ORF">K05K4_37890</name>
</gene>
<dbReference type="Pfam" id="PF06945">
    <property type="entry name" value="DUF1289"/>
    <property type="match status" value="1"/>
</dbReference>
<dbReference type="OrthoDB" id="8911262at2"/>
<dbReference type="EMBL" id="JABCMA010000017">
    <property type="protein sequence ID" value="NMR74976.1"/>
    <property type="molecule type" value="Genomic_DNA"/>
</dbReference>
<reference evidence="2 5" key="3">
    <citation type="submission" date="2020-04" db="EMBL/GenBank/DDBJ databases">
        <title>Whole-genome sequencing of Vibrio spp. from China reveals different genetic environments of blaCTX-M-14 among diverse lineages.</title>
        <authorList>
            <person name="Zheng Z."/>
            <person name="Ye L."/>
            <person name="Chen S."/>
        </authorList>
    </citation>
    <scope>NUCLEOTIDE SEQUENCE [LARGE SCALE GENOMIC DNA]</scope>
    <source>
        <strain evidence="2 5">Vb1636</strain>
    </source>
</reference>
<dbReference type="Pfam" id="PF14375">
    <property type="entry name" value="Cys_rich_CWC"/>
    <property type="match status" value="1"/>
</dbReference>
<dbReference type="Proteomes" id="UP000565155">
    <property type="component" value="Unassembled WGS sequence"/>
</dbReference>
<name>A0A1W6TXB4_VIBAL</name>
<evidence type="ECO:0000313" key="4">
    <source>
        <dbReference type="Proteomes" id="UP000532247"/>
    </source>
</evidence>
<sequence length="102" mass="11271">MKSPCRAACKNNAGICSGCHRTMDEIIQWKDKTDLQRDAIIEQIAGEDSTHSCPECGTQAHCDIAAGKETCWCFTIETRDLPKPSANQLCLCRKCLEKKPVA</sequence>
<reference evidence="3 4" key="2">
    <citation type="submission" date="2019-09" db="EMBL/GenBank/DDBJ databases">
        <title>Draft genome sequencing and comparative genomics of hatchery-associated Vibrios.</title>
        <authorList>
            <person name="Kehlet-Delgado H."/>
            <person name="Mueller R.S."/>
        </authorList>
    </citation>
    <scope>NUCLEOTIDE SEQUENCE [LARGE SCALE GENOMIC DNA]</scope>
    <source>
        <strain evidence="3 4">081416A</strain>
    </source>
</reference>
<dbReference type="InterPro" id="IPR010710">
    <property type="entry name" value="DUF1289"/>
</dbReference>
<proteinExistence type="predicted"/>
<dbReference type="RefSeq" id="WP_080276966.1">
    <property type="nucleotide sequence ID" value="NZ_AP023186.1"/>
</dbReference>
<dbReference type="EMBL" id="CP017903">
    <property type="protein sequence ID" value="ARP20516.1"/>
    <property type="molecule type" value="Genomic_DNA"/>
</dbReference>
<dbReference type="Proteomes" id="UP000532247">
    <property type="component" value="Unassembled WGS sequence"/>
</dbReference>
<evidence type="ECO:0000313" key="3">
    <source>
        <dbReference type="EMBL" id="NOI07992.1"/>
    </source>
</evidence>
<dbReference type="InterPro" id="IPR032720">
    <property type="entry name" value="Cys_rich_CWC"/>
</dbReference>
<reference evidence="1" key="1">
    <citation type="submission" date="2016-10" db="EMBL/GenBank/DDBJ databases">
        <title>The High Quality Genome of Vibrio alginolyticus K01M1.</title>
        <authorList>
            <person name="Wendling C."/>
            <person name="Chibani C.M."/>
            <person name="Hertel R."/>
            <person name="Sproer C."/>
            <person name="Bunk B."/>
            <person name="Overmann J."/>
            <person name="Roth O."/>
            <person name="Liesegang H."/>
        </authorList>
    </citation>
    <scope>NUCLEOTIDE SEQUENCE</scope>
    <source>
        <strain evidence="1">K05K4</strain>
    </source>
</reference>